<proteinExistence type="predicted"/>
<dbReference type="EnsemblMetazoa" id="Aqu2.1.08465_001">
    <property type="protein sequence ID" value="Aqu2.1.08465_001"/>
    <property type="gene ID" value="Aqu2.1.08465"/>
</dbReference>
<sequence>MLLFQDDINEIEQKCRLFFLCIASAGGPAKDAAISLAKDWELKVFQHHQIYFSILKIETEQVMCCHQIKLDCRDSIVKEMDCLQKSFASIIADMRTFYAQSSISAITIARWVEEFNECIGEIACHDTDIDKVFQSMKSHYNFLDIDLIKNLVETYPLNNEPPLLLDSRFSKYVMNHENFLEHVDLDSSIKASIEVALGEQGGSKTEPKVILKLSGRWEKRNLENLKKLTNFLFDEDAKYLTMEKITHGCLMIKFLVSSKNCLQSLTCKIQAKLYLLSHIGIFKVIIDKRAII</sequence>
<dbReference type="InParanoid" id="A0A1X7T1Y2"/>
<organism evidence="1">
    <name type="scientific">Amphimedon queenslandica</name>
    <name type="common">Sponge</name>
    <dbReference type="NCBI Taxonomy" id="400682"/>
    <lineage>
        <taxon>Eukaryota</taxon>
        <taxon>Metazoa</taxon>
        <taxon>Porifera</taxon>
        <taxon>Demospongiae</taxon>
        <taxon>Heteroscleromorpha</taxon>
        <taxon>Haplosclerida</taxon>
        <taxon>Niphatidae</taxon>
        <taxon>Amphimedon</taxon>
    </lineage>
</organism>
<reference evidence="1" key="1">
    <citation type="submission" date="2017-05" db="UniProtKB">
        <authorList>
            <consortium name="EnsemblMetazoa"/>
        </authorList>
    </citation>
    <scope>IDENTIFICATION</scope>
</reference>
<accession>A0A1X7T1Y2</accession>
<protein>
    <submittedName>
        <fullName evidence="1">Uncharacterized protein</fullName>
    </submittedName>
</protein>
<dbReference type="AlphaFoldDB" id="A0A1X7T1Y2"/>
<name>A0A1X7T1Y2_AMPQE</name>
<evidence type="ECO:0000313" key="1">
    <source>
        <dbReference type="EnsemblMetazoa" id="Aqu2.1.08465_001"/>
    </source>
</evidence>